<dbReference type="GO" id="GO:0015288">
    <property type="term" value="F:porin activity"/>
    <property type="evidence" value="ECO:0007669"/>
    <property type="project" value="TreeGrafter"/>
</dbReference>
<dbReference type="AlphaFoldDB" id="A0A2P8CBL5"/>
<keyword evidence="2" id="KW-1134">Transmembrane beta strand</keyword>
<reference evidence="8 9" key="1">
    <citation type="submission" date="2018-03" db="EMBL/GenBank/DDBJ databases">
        <title>Genomic Encyclopedia of Archaeal and Bacterial Type Strains, Phase II (KMG-II): from individual species to whole genera.</title>
        <authorList>
            <person name="Goeker M."/>
        </authorList>
    </citation>
    <scope>NUCLEOTIDE SEQUENCE [LARGE SCALE GENOMIC DNA]</scope>
    <source>
        <strain evidence="8 9">DSM 27267</strain>
    </source>
</reference>
<gene>
    <name evidence="8" type="ORF">CLV93_106113</name>
    <name evidence="7" type="ORF">JCM18694_31310</name>
</gene>
<dbReference type="PANTHER" id="PTHR30026:SF20">
    <property type="entry name" value="OUTER MEMBRANE PROTEIN TOLC"/>
    <property type="match status" value="1"/>
</dbReference>
<dbReference type="EMBL" id="BLAU01000001">
    <property type="protein sequence ID" value="GET22885.1"/>
    <property type="molecule type" value="Genomic_DNA"/>
</dbReference>
<keyword evidence="5" id="KW-0998">Cell outer membrane</keyword>
<accession>A0A2P8CBL5</accession>
<keyword evidence="6" id="KW-0175">Coiled coil</keyword>
<name>A0A2P8CBL5_9BACT</name>
<evidence type="ECO:0000256" key="5">
    <source>
        <dbReference type="ARBA" id="ARBA00023237"/>
    </source>
</evidence>
<evidence type="ECO:0000313" key="7">
    <source>
        <dbReference type="EMBL" id="GET22885.1"/>
    </source>
</evidence>
<protein>
    <submittedName>
        <fullName evidence="8">Outer membrane protein TolC</fullName>
    </submittedName>
</protein>
<evidence type="ECO:0000313" key="8">
    <source>
        <dbReference type="EMBL" id="PSK82369.1"/>
    </source>
</evidence>
<dbReference type="GO" id="GO:1990281">
    <property type="term" value="C:efflux pump complex"/>
    <property type="evidence" value="ECO:0007669"/>
    <property type="project" value="TreeGrafter"/>
</dbReference>
<dbReference type="OrthoDB" id="1680428at2"/>
<dbReference type="EMBL" id="PYGC01000006">
    <property type="protein sequence ID" value="PSK82369.1"/>
    <property type="molecule type" value="Genomic_DNA"/>
</dbReference>
<evidence type="ECO:0000256" key="4">
    <source>
        <dbReference type="ARBA" id="ARBA00023136"/>
    </source>
</evidence>
<sequence length="414" mass="47163">MKRLIYIIPLLFVVVLLSQEKASAQEALSNYLVQAAENNPGLKAKFNDYRASLQKVPQVGTLPDPQVMFGYFIQPVETRLGPQKAKISATQMFPWFGTLKARENVATNMAQTKYEAFEDAKSKLFYDLRSNYFNLYFTGRSIAITKGNLKLLQSFRKLALVKIEAGMASTVDEYRLQMEIGELENQLAYLQDNYQTQQVAFNNRLNRDRHATVEIPDTLWVKDLPLDMQQIADSVSLQNHQVKRLDNLMAAYQAEQEAARKAGNPKFSIGFNYIFVGKGSMSSADAGKDAFFPSVGITIPLYRRKYQAMVQEAQFKEEAATNQKLDKVNTLNTVLERANRDYQDAVRRVALFRSQLSLAHRSLNILESSYSTDGKNFEEVLRMERKVLKYALELDKARADRNASVAFIDYLMGK</sequence>
<comment type="caution">
    <text evidence="8">The sequence shown here is derived from an EMBL/GenBank/DDBJ whole genome shotgun (WGS) entry which is preliminary data.</text>
</comment>
<evidence type="ECO:0000256" key="3">
    <source>
        <dbReference type="ARBA" id="ARBA00022692"/>
    </source>
</evidence>
<evidence type="ECO:0000313" key="10">
    <source>
        <dbReference type="Proteomes" id="UP000396862"/>
    </source>
</evidence>
<keyword evidence="3" id="KW-0812">Transmembrane</keyword>
<proteinExistence type="predicted"/>
<evidence type="ECO:0000256" key="2">
    <source>
        <dbReference type="ARBA" id="ARBA00022452"/>
    </source>
</evidence>
<evidence type="ECO:0000256" key="1">
    <source>
        <dbReference type="ARBA" id="ARBA00004442"/>
    </source>
</evidence>
<organism evidence="8 9">
    <name type="scientific">Prolixibacter denitrificans</name>
    <dbReference type="NCBI Taxonomy" id="1541063"/>
    <lineage>
        <taxon>Bacteria</taxon>
        <taxon>Pseudomonadati</taxon>
        <taxon>Bacteroidota</taxon>
        <taxon>Bacteroidia</taxon>
        <taxon>Marinilabiliales</taxon>
        <taxon>Prolixibacteraceae</taxon>
        <taxon>Prolixibacter</taxon>
    </lineage>
</organism>
<dbReference type="GO" id="GO:0009279">
    <property type="term" value="C:cell outer membrane"/>
    <property type="evidence" value="ECO:0007669"/>
    <property type="project" value="UniProtKB-SubCell"/>
</dbReference>
<dbReference type="Proteomes" id="UP000240621">
    <property type="component" value="Unassembled WGS sequence"/>
</dbReference>
<dbReference type="SUPFAM" id="SSF56954">
    <property type="entry name" value="Outer membrane efflux proteins (OEP)"/>
    <property type="match status" value="1"/>
</dbReference>
<keyword evidence="10" id="KW-1185">Reference proteome</keyword>
<dbReference type="GO" id="GO:0015562">
    <property type="term" value="F:efflux transmembrane transporter activity"/>
    <property type="evidence" value="ECO:0007669"/>
    <property type="project" value="InterPro"/>
</dbReference>
<evidence type="ECO:0000256" key="6">
    <source>
        <dbReference type="SAM" id="Coils"/>
    </source>
</evidence>
<reference evidence="7 10" key="2">
    <citation type="submission" date="2019-10" db="EMBL/GenBank/DDBJ databases">
        <title>Prolixibacter strains distinguished by the presence of nitrate reductase genes were adept at nitrate-dependent anaerobic corrosion of metallic iron and carbon steel.</title>
        <authorList>
            <person name="Iino T."/>
            <person name="Shono N."/>
            <person name="Ito K."/>
            <person name="Nakamura R."/>
            <person name="Sueoka K."/>
            <person name="Harayama S."/>
            <person name="Ohkuma M."/>
        </authorList>
    </citation>
    <scope>NUCLEOTIDE SEQUENCE [LARGE SCALE GENOMIC DNA]</scope>
    <source>
        <strain evidence="7 10">MIC1-1</strain>
    </source>
</reference>
<dbReference type="PANTHER" id="PTHR30026">
    <property type="entry name" value="OUTER MEMBRANE PROTEIN TOLC"/>
    <property type="match status" value="1"/>
</dbReference>
<dbReference type="RefSeq" id="WP_106542583.1">
    <property type="nucleotide sequence ID" value="NZ_BLAU01000001.1"/>
</dbReference>
<evidence type="ECO:0000313" key="9">
    <source>
        <dbReference type="Proteomes" id="UP000240621"/>
    </source>
</evidence>
<feature type="coiled-coil region" evidence="6">
    <location>
        <begin position="328"/>
        <end position="355"/>
    </location>
</feature>
<dbReference type="InterPro" id="IPR051906">
    <property type="entry name" value="TolC-like"/>
</dbReference>
<comment type="subcellular location">
    <subcellularLocation>
        <location evidence="1">Cell outer membrane</location>
    </subcellularLocation>
</comment>
<dbReference type="Proteomes" id="UP000396862">
    <property type="component" value="Unassembled WGS sequence"/>
</dbReference>
<dbReference type="Gene3D" id="1.20.1600.10">
    <property type="entry name" value="Outer membrane efflux proteins (OEP)"/>
    <property type="match status" value="1"/>
</dbReference>
<keyword evidence="4" id="KW-0472">Membrane</keyword>